<evidence type="ECO:0000256" key="3">
    <source>
        <dbReference type="ARBA" id="ARBA00023125"/>
    </source>
</evidence>
<keyword evidence="4" id="KW-0804">Transcription</keyword>
<evidence type="ECO:0000256" key="4">
    <source>
        <dbReference type="ARBA" id="ARBA00023163"/>
    </source>
</evidence>
<dbReference type="InterPro" id="IPR036390">
    <property type="entry name" value="WH_DNA-bd_sf"/>
</dbReference>
<dbReference type="FunFam" id="1.10.10.10:FF:000001">
    <property type="entry name" value="LysR family transcriptional regulator"/>
    <property type="match status" value="1"/>
</dbReference>
<evidence type="ECO:0000256" key="2">
    <source>
        <dbReference type="ARBA" id="ARBA00023015"/>
    </source>
</evidence>
<protein>
    <submittedName>
        <fullName evidence="6">LysR family transcriptional regulator</fullName>
    </submittedName>
</protein>
<gene>
    <name evidence="6" type="ORF">HC62_15830</name>
</gene>
<feature type="domain" description="HTH lysR-type" evidence="5">
    <location>
        <begin position="3"/>
        <end position="60"/>
    </location>
</feature>
<keyword evidence="3" id="KW-0238">DNA-binding</keyword>
<dbReference type="Gene3D" id="1.10.10.10">
    <property type="entry name" value="Winged helix-like DNA-binding domain superfamily/Winged helix DNA-binding domain"/>
    <property type="match status" value="1"/>
</dbReference>
<dbReference type="EMBL" id="JOMM01000057">
    <property type="protein sequence ID" value="OUI82452.1"/>
    <property type="molecule type" value="Genomic_DNA"/>
</dbReference>
<dbReference type="InterPro" id="IPR005119">
    <property type="entry name" value="LysR_subst-bd"/>
</dbReference>
<comment type="similarity">
    <text evidence="1">Belongs to the LysR transcriptional regulatory family.</text>
</comment>
<dbReference type="InterPro" id="IPR036388">
    <property type="entry name" value="WH-like_DNA-bd_sf"/>
</dbReference>
<dbReference type="GO" id="GO:0003700">
    <property type="term" value="F:DNA-binding transcription factor activity"/>
    <property type="evidence" value="ECO:0007669"/>
    <property type="project" value="InterPro"/>
</dbReference>
<accession>A0A252A2H3</accession>
<dbReference type="GO" id="GO:0003677">
    <property type="term" value="F:DNA binding"/>
    <property type="evidence" value="ECO:0007669"/>
    <property type="project" value="UniProtKB-KW"/>
</dbReference>
<evidence type="ECO:0000313" key="6">
    <source>
        <dbReference type="EMBL" id="OUI82452.1"/>
    </source>
</evidence>
<comment type="caution">
    <text evidence="6">The sequence shown here is derived from an EMBL/GenBank/DDBJ whole genome shotgun (WGS) entry which is preliminary data.</text>
</comment>
<proteinExistence type="inferred from homology"/>
<keyword evidence="2" id="KW-0805">Transcription regulation</keyword>
<dbReference type="InterPro" id="IPR058163">
    <property type="entry name" value="LysR-type_TF_proteobact-type"/>
</dbReference>
<dbReference type="SUPFAM" id="SSF53850">
    <property type="entry name" value="Periplasmic binding protein-like II"/>
    <property type="match status" value="1"/>
</dbReference>
<dbReference type="Proteomes" id="UP000194565">
    <property type="component" value="Unassembled WGS sequence"/>
</dbReference>
<dbReference type="Gene3D" id="3.40.190.290">
    <property type="match status" value="1"/>
</dbReference>
<evidence type="ECO:0000259" key="5">
    <source>
        <dbReference type="PROSITE" id="PS50931"/>
    </source>
</evidence>
<dbReference type="PANTHER" id="PTHR30537">
    <property type="entry name" value="HTH-TYPE TRANSCRIPTIONAL REGULATOR"/>
    <property type="match status" value="1"/>
</dbReference>
<dbReference type="Pfam" id="PF03466">
    <property type="entry name" value="LysR_substrate"/>
    <property type="match status" value="1"/>
</dbReference>
<dbReference type="SUPFAM" id="SSF46785">
    <property type="entry name" value="Winged helix' DNA-binding domain"/>
    <property type="match status" value="1"/>
</dbReference>
<evidence type="ECO:0000313" key="7">
    <source>
        <dbReference type="Proteomes" id="UP000194565"/>
    </source>
</evidence>
<sequence>MLFELDDLSAFVAVARAGGFREAARISGSSASGLSDALRRLETRLGTRLLHRSTRSISLTETGARLFERLSPALAEINAALDTVHTQTDQPAGTIRFNVPANVARTILPGILSPFLKAYPQIRVEVTVEDSFVDILASGADAGIRYEERLEQDMIAVPIGPRIQRLLTVAAPSYLAMRGRPRHPGELLEHACLRIRFSGGASAMWEFEKDGEVIRLDPPGPLLVQPGSACDLLMETAIAGLGIACLFEDWLAPHIRSGALEVVLEDWTAPFSGPMLYYSGSRQLPPPLRAFVDFIRSHEPEVKQVPSRRS</sequence>
<name>A0A252A2H3_9PROT</name>
<dbReference type="PROSITE" id="PS50931">
    <property type="entry name" value="HTH_LYSR"/>
    <property type="match status" value="1"/>
</dbReference>
<dbReference type="InterPro" id="IPR000847">
    <property type="entry name" value="LysR_HTH_N"/>
</dbReference>
<dbReference type="PANTHER" id="PTHR30537:SF5">
    <property type="entry name" value="HTH-TYPE TRANSCRIPTIONAL ACTIVATOR TTDR-RELATED"/>
    <property type="match status" value="1"/>
</dbReference>
<evidence type="ECO:0000256" key="1">
    <source>
        <dbReference type="ARBA" id="ARBA00009437"/>
    </source>
</evidence>
<reference evidence="6 7" key="1">
    <citation type="submission" date="2014-06" db="EMBL/GenBank/DDBJ databases">
        <authorList>
            <person name="Ju J."/>
            <person name="Zhang J."/>
        </authorList>
    </citation>
    <scope>NUCLEOTIDE SEQUENCE [LARGE SCALE GENOMIC DNA]</scope>
    <source>
        <strain evidence="6">DmW_042</strain>
    </source>
</reference>
<organism evidence="6 7">
    <name type="scientific">Acetobacter tropicalis</name>
    <dbReference type="NCBI Taxonomy" id="104102"/>
    <lineage>
        <taxon>Bacteria</taxon>
        <taxon>Pseudomonadati</taxon>
        <taxon>Pseudomonadota</taxon>
        <taxon>Alphaproteobacteria</taxon>
        <taxon>Acetobacterales</taxon>
        <taxon>Acetobacteraceae</taxon>
        <taxon>Acetobacter</taxon>
    </lineage>
</organism>
<dbReference type="RefSeq" id="WP_086641939.1">
    <property type="nucleotide sequence ID" value="NZ_JOMM01000057.1"/>
</dbReference>
<dbReference type="AlphaFoldDB" id="A0A252A2H3"/>
<dbReference type="CDD" id="cd08474">
    <property type="entry name" value="PBP2_CrgA_like_5"/>
    <property type="match status" value="1"/>
</dbReference>
<dbReference type="Pfam" id="PF00126">
    <property type="entry name" value="HTH_1"/>
    <property type="match status" value="1"/>
</dbReference>